<dbReference type="Gene3D" id="3.30.2310.20">
    <property type="entry name" value="RelE-like"/>
    <property type="match status" value="1"/>
</dbReference>
<evidence type="ECO:0000256" key="4">
    <source>
        <dbReference type="ARBA" id="ARBA00022759"/>
    </source>
</evidence>
<comment type="similarity">
    <text evidence="1">Belongs to the YoeB family.</text>
</comment>
<dbReference type="InterPro" id="IPR035093">
    <property type="entry name" value="RelE/ParE_toxin_dom_sf"/>
</dbReference>
<dbReference type="SUPFAM" id="SSF143011">
    <property type="entry name" value="RelE-like"/>
    <property type="match status" value="1"/>
</dbReference>
<evidence type="ECO:0000256" key="6">
    <source>
        <dbReference type="ARBA" id="ARBA00030388"/>
    </source>
</evidence>
<dbReference type="NCBIfam" id="TIGR02116">
    <property type="entry name" value="toxin_Txe_YoeB"/>
    <property type="match status" value="1"/>
</dbReference>
<dbReference type="PANTHER" id="PTHR38039">
    <property type="entry name" value="TOXIN YOEB"/>
    <property type="match status" value="1"/>
</dbReference>
<protein>
    <recommendedName>
        <fullName evidence="7">Endoribonuclease YoeB</fullName>
    </recommendedName>
    <alternativeName>
        <fullName evidence="6">Putative mRNA interferase YoeB</fullName>
    </alternativeName>
</protein>
<evidence type="ECO:0000256" key="7">
    <source>
        <dbReference type="ARBA" id="ARBA00050056"/>
    </source>
</evidence>
<dbReference type="InterPro" id="IPR007712">
    <property type="entry name" value="RelE/ParE_toxin"/>
</dbReference>
<name>A0ABX1LT44_9CYAN</name>
<dbReference type="InterPro" id="IPR009614">
    <property type="entry name" value="YoeB_toxin"/>
</dbReference>
<evidence type="ECO:0000313" key="8">
    <source>
        <dbReference type="EMBL" id="NMF57072.1"/>
    </source>
</evidence>
<keyword evidence="5" id="KW-0378">Hydrolase</keyword>
<evidence type="ECO:0000256" key="1">
    <source>
        <dbReference type="ARBA" id="ARBA00008172"/>
    </source>
</evidence>
<proteinExistence type="inferred from homology"/>
<keyword evidence="4" id="KW-0255">Endonuclease</keyword>
<evidence type="ECO:0000256" key="2">
    <source>
        <dbReference type="ARBA" id="ARBA00022649"/>
    </source>
</evidence>
<dbReference type="PANTHER" id="PTHR38039:SF1">
    <property type="entry name" value="TOXIN YOEB"/>
    <property type="match status" value="1"/>
</dbReference>
<dbReference type="Pfam" id="PF06769">
    <property type="entry name" value="YoeB_toxin"/>
    <property type="match status" value="1"/>
</dbReference>
<keyword evidence="9" id="KW-1185">Reference proteome</keyword>
<dbReference type="NCBIfam" id="TIGR02385">
    <property type="entry name" value="RelE_StbE"/>
    <property type="match status" value="1"/>
</dbReference>
<sequence>MMWEVILSKKAQEDLKKLKSIGLFDKTKELVAILRENPFTNPPPYEKLVGNLQGFYSRRINIKHRLVYRVVKESNTVEVLRMWSHYE</sequence>
<comment type="caution">
    <text evidence="8">The sequence shown here is derived from an EMBL/GenBank/DDBJ whole genome shotgun (WGS) entry which is preliminary data.</text>
</comment>
<dbReference type="EMBL" id="JAAVJL010000001">
    <property type="protein sequence ID" value="NMF57072.1"/>
    <property type="molecule type" value="Genomic_DNA"/>
</dbReference>
<keyword evidence="3" id="KW-0540">Nuclease</keyword>
<dbReference type="Proteomes" id="UP000738376">
    <property type="component" value="Unassembled WGS sequence"/>
</dbReference>
<evidence type="ECO:0000313" key="9">
    <source>
        <dbReference type="Proteomes" id="UP000738376"/>
    </source>
</evidence>
<gene>
    <name evidence="8" type="ORF">HC246_03345</name>
</gene>
<accession>A0ABX1LT44</accession>
<reference evidence="8 9" key="1">
    <citation type="submission" date="2020-03" db="EMBL/GenBank/DDBJ databases">
        <title>Draft Genome Sequence of 2-Methylisoborneol Producing Pseudanabaena yagii Strain GIHE-NHR1 Isolated from North Han River in South Korea.</title>
        <authorList>
            <person name="Jeong J."/>
        </authorList>
    </citation>
    <scope>NUCLEOTIDE SEQUENCE [LARGE SCALE GENOMIC DNA]</scope>
    <source>
        <strain evidence="8 9">GIHE-NHR1</strain>
    </source>
</reference>
<evidence type="ECO:0000256" key="3">
    <source>
        <dbReference type="ARBA" id="ARBA00022722"/>
    </source>
</evidence>
<organism evidence="8 9">
    <name type="scientific">Pseudanabaena yagii GIHE-NHR1</name>
    <dbReference type="NCBI Taxonomy" id="2722753"/>
    <lineage>
        <taxon>Bacteria</taxon>
        <taxon>Bacillati</taxon>
        <taxon>Cyanobacteriota</taxon>
        <taxon>Cyanophyceae</taxon>
        <taxon>Pseudanabaenales</taxon>
        <taxon>Pseudanabaenaceae</taxon>
        <taxon>Pseudanabaena</taxon>
        <taxon>Pseudanabaena yagii</taxon>
    </lineage>
</organism>
<evidence type="ECO:0000256" key="5">
    <source>
        <dbReference type="ARBA" id="ARBA00022801"/>
    </source>
</evidence>
<keyword evidence="2" id="KW-1277">Toxin-antitoxin system</keyword>